<keyword evidence="1 2" id="KW-0694">RNA-binding</keyword>
<evidence type="ECO:0000259" key="4">
    <source>
        <dbReference type="PROSITE" id="PS50102"/>
    </source>
</evidence>
<dbReference type="GO" id="GO:0005730">
    <property type="term" value="C:nucleolus"/>
    <property type="evidence" value="ECO:0007669"/>
    <property type="project" value="TreeGrafter"/>
</dbReference>
<evidence type="ECO:0000256" key="2">
    <source>
        <dbReference type="PROSITE-ProRule" id="PRU00176"/>
    </source>
</evidence>
<feature type="domain" description="RRM" evidence="4">
    <location>
        <begin position="175"/>
        <end position="254"/>
    </location>
</feature>
<dbReference type="PROSITE" id="PS50102">
    <property type="entry name" value="RRM"/>
    <property type="match status" value="1"/>
</dbReference>
<reference evidence="6" key="2">
    <citation type="submission" date="2025-08" db="UniProtKB">
        <authorList>
            <consortium name="RefSeq"/>
        </authorList>
    </citation>
    <scope>IDENTIFICATION</scope>
    <source>
        <tissue evidence="6">Leaf</tissue>
    </source>
</reference>
<dbReference type="PANTHER" id="PTHR23236">
    <property type="entry name" value="EUKARYOTIC TRANSLATION INITIATION FACTOR 4B/4H"/>
    <property type="match status" value="1"/>
</dbReference>
<dbReference type="SMART" id="SM00360">
    <property type="entry name" value="RRM"/>
    <property type="match status" value="1"/>
</dbReference>
<dbReference type="InterPro" id="IPR035979">
    <property type="entry name" value="RBD_domain_sf"/>
</dbReference>
<dbReference type="GeneID" id="108835512"/>
<evidence type="ECO:0000256" key="3">
    <source>
        <dbReference type="SAM" id="Coils"/>
    </source>
</evidence>
<gene>
    <name evidence="6" type="primary">LOC108835512</name>
</gene>
<dbReference type="OrthoDB" id="1046468at2759"/>
<sequence length="300" mass="34657">MDKKRNIHQQSHVETTPRIGLCDSEIIGTPKNQQKDKKQWKNVDQDALLKPMKLQKHKLRKKKVVTTPEIVVDDLEILETTKNQQKGKKRGKKQRKVDQDTLLVEITNEPPLEVESNKNLKKIIDGLSDRLNEMTEIVQKLKKTSDLLDKEKETPEEKVFECLYESKEAFIEHKRSIFVRGFDCSFPRDEIRSTLIKHFSSCGEVCEVAIPFHCKTGSPMGFAFINMVKDEEKALTLDGSYLGGMRLEVTMAINRSEYHGYTGRLGCNRCRRVLLKRRMEDFYSFPTILIPSPEINRSSG</sequence>
<proteinExistence type="predicted"/>
<feature type="coiled-coil region" evidence="3">
    <location>
        <begin position="117"/>
        <end position="151"/>
    </location>
</feature>
<keyword evidence="3" id="KW-0175">Coiled coil</keyword>
<accession>A0A6J0LVP1</accession>
<dbReference type="InterPro" id="IPR012677">
    <property type="entry name" value="Nucleotide-bd_a/b_plait_sf"/>
</dbReference>
<keyword evidence="5" id="KW-1185">Reference proteome</keyword>
<dbReference type="PANTHER" id="PTHR23236:SF109">
    <property type="entry name" value="RNA-BINDING (RRM_RBD_RNP MOTIFS) FAMILY PROTEIN"/>
    <property type="match status" value="1"/>
</dbReference>
<name>A0A6J0LVP1_RAPSA</name>
<dbReference type="AlphaFoldDB" id="A0A6J0LVP1"/>
<protein>
    <submittedName>
        <fullName evidence="6">Uncharacterized protein LOC108835512 isoform X1</fullName>
    </submittedName>
</protein>
<dbReference type="SUPFAM" id="SSF54928">
    <property type="entry name" value="RNA-binding domain, RBD"/>
    <property type="match status" value="1"/>
</dbReference>
<dbReference type="Gene3D" id="3.30.70.330">
    <property type="match status" value="1"/>
</dbReference>
<organism evidence="5 6">
    <name type="scientific">Raphanus sativus</name>
    <name type="common">Radish</name>
    <name type="synonym">Raphanus raphanistrum var. sativus</name>
    <dbReference type="NCBI Taxonomy" id="3726"/>
    <lineage>
        <taxon>Eukaryota</taxon>
        <taxon>Viridiplantae</taxon>
        <taxon>Streptophyta</taxon>
        <taxon>Embryophyta</taxon>
        <taxon>Tracheophyta</taxon>
        <taxon>Spermatophyta</taxon>
        <taxon>Magnoliopsida</taxon>
        <taxon>eudicotyledons</taxon>
        <taxon>Gunneridae</taxon>
        <taxon>Pentapetalae</taxon>
        <taxon>rosids</taxon>
        <taxon>malvids</taxon>
        <taxon>Brassicales</taxon>
        <taxon>Brassicaceae</taxon>
        <taxon>Brassiceae</taxon>
        <taxon>Raphanus</taxon>
    </lineage>
</organism>
<dbReference type="Pfam" id="PF00076">
    <property type="entry name" value="RRM_1"/>
    <property type="match status" value="1"/>
</dbReference>
<reference evidence="5" key="1">
    <citation type="journal article" date="2019" name="Database">
        <title>The radish genome database (RadishGD): an integrated information resource for radish genomics.</title>
        <authorList>
            <person name="Yu H.J."/>
            <person name="Baek S."/>
            <person name="Lee Y.J."/>
            <person name="Cho A."/>
            <person name="Mun J.H."/>
        </authorList>
    </citation>
    <scope>NUCLEOTIDE SEQUENCE [LARGE SCALE GENOMIC DNA]</scope>
    <source>
        <strain evidence="5">cv. WK10039</strain>
    </source>
</reference>
<dbReference type="Proteomes" id="UP000504610">
    <property type="component" value="Chromosome 8"/>
</dbReference>
<evidence type="ECO:0000313" key="5">
    <source>
        <dbReference type="Proteomes" id="UP000504610"/>
    </source>
</evidence>
<dbReference type="InterPro" id="IPR000504">
    <property type="entry name" value="RRM_dom"/>
</dbReference>
<evidence type="ECO:0000256" key="1">
    <source>
        <dbReference type="ARBA" id="ARBA00022884"/>
    </source>
</evidence>
<dbReference type="RefSeq" id="XP_018464260.1">
    <property type="nucleotide sequence ID" value="XM_018608758.2"/>
</dbReference>
<dbReference type="KEGG" id="rsz:108835512"/>
<evidence type="ECO:0000313" key="6">
    <source>
        <dbReference type="RefSeq" id="XP_018464260.1"/>
    </source>
</evidence>
<dbReference type="GO" id="GO:0003723">
    <property type="term" value="F:RNA binding"/>
    <property type="evidence" value="ECO:0007669"/>
    <property type="project" value="UniProtKB-UniRule"/>
</dbReference>